<evidence type="ECO:0000313" key="1">
    <source>
        <dbReference type="EMBL" id="JAP90782.1"/>
    </source>
</evidence>
<accession>A0A146K1M1</accession>
<gene>
    <name evidence="1" type="ORF">TPC1_17819</name>
</gene>
<dbReference type="AlphaFoldDB" id="A0A146K1M1"/>
<feature type="non-terminal residue" evidence="1">
    <location>
        <position position="1"/>
    </location>
</feature>
<feature type="non-terminal residue" evidence="1">
    <location>
        <position position="360"/>
    </location>
</feature>
<sequence length="360" mass="41154">RTQSVIKILPCHSDFVISQQYANMLKVVAVDDEHVSLINTENKQVSQNKSSKNDQIISATRVYDQSQPVNLISKTYLTEQFSKLLLGQDVSLLFLQNAEELPDVTQFCYCQHQQCVIQQLLDYLSLNLFNNSIISLNVTFDVFIAKNGSVVQKNVIPTQPMFPSTLLKNLENIQKMAVTNPSYLKIEVLLNQFSLQKAQKSTFQVLVLPQIGKAKVSPCHYKAQPAQMRLSDQLRLNMCRCVYKQQNYQFISDEELNCERIGEQQIVPKPTQESSMCNQILFGQFKLYVAALQQIAFNKANSPFEQLLSKMIGQNTFSTLFLFVKEDEPAEIVKLSQQFRNISKAQQFSLKSPEFILVQK</sequence>
<name>A0A146K1M1_9EUKA</name>
<dbReference type="EMBL" id="GDID01005824">
    <property type="protein sequence ID" value="JAP90782.1"/>
    <property type="molecule type" value="Transcribed_RNA"/>
</dbReference>
<organism evidence="1">
    <name type="scientific">Trepomonas sp. PC1</name>
    <dbReference type="NCBI Taxonomy" id="1076344"/>
    <lineage>
        <taxon>Eukaryota</taxon>
        <taxon>Metamonada</taxon>
        <taxon>Diplomonadida</taxon>
        <taxon>Hexamitidae</taxon>
        <taxon>Hexamitinae</taxon>
        <taxon>Trepomonas</taxon>
    </lineage>
</organism>
<reference evidence="1" key="1">
    <citation type="submission" date="2015-07" db="EMBL/GenBank/DDBJ databases">
        <title>Adaptation to a free-living lifestyle via gene acquisitions in the diplomonad Trepomonas sp. PC1.</title>
        <authorList>
            <person name="Xu F."/>
            <person name="Jerlstrom-Hultqvist J."/>
            <person name="Kolisko M."/>
            <person name="Simpson A.G.B."/>
            <person name="Roger A.J."/>
            <person name="Svard S.G."/>
            <person name="Andersson J.O."/>
        </authorList>
    </citation>
    <scope>NUCLEOTIDE SEQUENCE</scope>
    <source>
        <strain evidence="1">PC1</strain>
    </source>
</reference>
<proteinExistence type="predicted"/>
<protein>
    <submittedName>
        <fullName evidence="1">Uncharacterized protein</fullName>
    </submittedName>
</protein>